<evidence type="ECO:0000313" key="4">
    <source>
        <dbReference type="Proteomes" id="UP000188324"/>
    </source>
</evidence>
<gene>
    <name evidence="3" type="ORF">RPIT_03995</name>
</gene>
<keyword evidence="4" id="KW-1185">Reference proteome</keyword>
<sequence length="171" mass="17387">MSAQQIAQDVQPRPRLRVVPAAPTAAVSTLGFVGIVLSLLAAGLALVMIVTTSVGAQSKELASLRTTSTQLGYRAAALESNLQRASSANALALRATELGMVPNPYPAFVNLADGTVTGEPTKATGDEMPFLRGIAPSPAEPTVPIITPAPEPPPAVADPALVAAGSTEEQP</sequence>
<protein>
    <submittedName>
        <fullName evidence="3">Uncharacterized protein</fullName>
    </submittedName>
</protein>
<keyword evidence="2" id="KW-0472">Membrane</keyword>
<proteinExistence type="predicted"/>
<keyword evidence="2" id="KW-0812">Transmembrane</keyword>
<dbReference type="Proteomes" id="UP000188324">
    <property type="component" value="Chromosome"/>
</dbReference>
<name>A0A1Q2CD88_9ACTN</name>
<feature type="transmembrane region" description="Helical" evidence="2">
    <location>
        <begin position="25"/>
        <end position="50"/>
    </location>
</feature>
<dbReference type="EMBL" id="CP019605">
    <property type="protein sequence ID" value="AQP44079.1"/>
    <property type="molecule type" value="Genomic_DNA"/>
</dbReference>
<organism evidence="3 4">
    <name type="scientific">Tessaracoccus flavus</name>
    <dbReference type="NCBI Taxonomy" id="1610493"/>
    <lineage>
        <taxon>Bacteria</taxon>
        <taxon>Bacillati</taxon>
        <taxon>Actinomycetota</taxon>
        <taxon>Actinomycetes</taxon>
        <taxon>Propionibacteriales</taxon>
        <taxon>Propionibacteriaceae</taxon>
        <taxon>Tessaracoccus</taxon>
    </lineage>
</organism>
<feature type="compositionally biased region" description="Pro residues" evidence="1">
    <location>
        <begin position="147"/>
        <end position="156"/>
    </location>
</feature>
<evidence type="ECO:0000256" key="2">
    <source>
        <dbReference type="SAM" id="Phobius"/>
    </source>
</evidence>
<dbReference type="OrthoDB" id="4792842at2"/>
<evidence type="ECO:0000313" key="3">
    <source>
        <dbReference type="EMBL" id="AQP44079.1"/>
    </source>
</evidence>
<accession>A0A1Q2CD88</accession>
<keyword evidence="2" id="KW-1133">Transmembrane helix</keyword>
<dbReference type="RefSeq" id="WP_077340866.1">
    <property type="nucleotide sequence ID" value="NZ_CP019605.1"/>
</dbReference>
<dbReference type="KEGG" id="tfl:RPIT_03995"/>
<dbReference type="AlphaFoldDB" id="A0A1Q2CD88"/>
<evidence type="ECO:0000256" key="1">
    <source>
        <dbReference type="SAM" id="MobiDB-lite"/>
    </source>
</evidence>
<dbReference type="STRING" id="1610493.RPIT_03995"/>
<reference evidence="3 4" key="1">
    <citation type="journal article" date="2016" name="Int. J. Syst. Evol. Microbiol.">
        <title>Tessaracoccus flavus sp. nov., isolated from the drainage system of a lindane-producing factory.</title>
        <authorList>
            <person name="Kumari R."/>
            <person name="Singh P."/>
            <person name="Schumann P."/>
            <person name="Lal R."/>
        </authorList>
    </citation>
    <scope>NUCLEOTIDE SEQUENCE [LARGE SCALE GENOMIC DNA]</scope>
    <source>
        <strain evidence="3 4">RP1T</strain>
    </source>
</reference>
<feature type="region of interest" description="Disordered" evidence="1">
    <location>
        <begin position="133"/>
        <end position="171"/>
    </location>
</feature>